<gene>
    <name evidence="2" type="ORF">Micbo1qcDRAFT_180527</name>
</gene>
<dbReference type="InterPro" id="IPR005197">
    <property type="entry name" value="Glyco_hydro_71"/>
</dbReference>
<dbReference type="InParanoid" id="A0A136ILM2"/>
<sequence length="213" mass="23904">MRVHSLLRLLALAPLAATGDVFVHYMGQGLNIDSAVSDVAQAVAIGVDAFALNVGQPDLDWSGTKLKIVFSLDFQKENVFCVPVIDQLPNYYTDPDAFWSSWSGAVDGVFTWEQAWPRSSNTRQSSKHYKSDHWCRAGDIIMTDNMTHLLALCSTAGNRPDFIQIQSWNDAGEGHYIGHRRHEGLLKEQLAYANQDEHPHNGWQPLFARFFNA</sequence>
<proteinExistence type="predicted"/>
<dbReference type="EMBL" id="KQ964275">
    <property type="protein sequence ID" value="KXJ85754.1"/>
    <property type="molecule type" value="Genomic_DNA"/>
</dbReference>
<dbReference type="GO" id="GO:0051118">
    <property type="term" value="F:glucan endo-1,3-alpha-glucosidase activity"/>
    <property type="evidence" value="ECO:0007669"/>
    <property type="project" value="InterPro"/>
</dbReference>
<dbReference type="Pfam" id="PF03659">
    <property type="entry name" value="Glyco_hydro_71"/>
    <property type="match status" value="1"/>
</dbReference>
<evidence type="ECO:0000256" key="1">
    <source>
        <dbReference type="SAM" id="SignalP"/>
    </source>
</evidence>
<keyword evidence="3" id="KW-1185">Reference proteome</keyword>
<keyword evidence="1" id="KW-0732">Signal</keyword>
<evidence type="ECO:0000313" key="2">
    <source>
        <dbReference type="EMBL" id="KXJ85754.1"/>
    </source>
</evidence>
<evidence type="ECO:0000313" key="3">
    <source>
        <dbReference type="Proteomes" id="UP000070501"/>
    </source>
</evidence>
<dbReference type="Proteomes" id="UP000070501">
    <property type="component" value="Unassembled WGS sequence"/>
</dbReference>
<name>A0A136ILM2_9PEZI</name>
<dbReference type="OrthoDB" id="3257981at2759"/>
<protein>
    <submittedName>
        <fullName evidence="2">Uncharacterized protein</fullName>
    </submittedName>
</protein>
<feature type="chain" id="PRO_5007292793" evidence="1">
    <location>
        <begin position="19"/>
        <end position="213"/>
    </location>
</feature>
<reference evidence="3" key="1">
    <citation type="submission" date="2016-02" db="EMBL/GenBank/DDBJ databases">
        <title>Draft genome sequence of Microdochium bolleyi, a fungal endophyte of beachgrass.</title>
        <authorList>
            <consortium name="DOE Joint Genome Institute"/>
            <person name="David A.S."/>
            <person name="May G."/>
            <person name="Haridas S."/>
            <person name="Lim J."/>
            <person name="Wang M."/>
            <person name="Labutti K."/>
            <person name="Lipzen A."/>
            <person name="Barry K."/>
            <person name="Grigoriev I.V."/>
        </authorList>
    </citation>
    <scope>NUCLEOTIDE SEQUENCE [LARGE SCALE GENOMIC DNA]</scope>
    <source>
        <strain evidence="3">J235TASD1</strain>
    </source>
</reference>
<organism evidence="2 3">
    <name type="scientific">Microdochium bolleyi</name>
    <dbReference type="NCBI Taxonomy" id="196109"/>
    <lineage>
        <taxon>Eukaryota</taxon>
        <taxon>Fungi</taxon>
        <taxon>Dikarya</taxon>
        <taxon>Ascomycota</taxon>
        <taxon>Pezizomycotina</taxon>
        <taxon>Sordariomycetes</taxon>
        <taxon>Xylariomycetidae</taxon>
        <taxon>Xylariales</taxon>
        <taxon>Microdochiaceae</taxon>
        <taxon>Microdochium</taxon>
    </lineage>
</organism>
<dbReference type="STRING" id="196109.A0A136ILM2"/>
<feature type="signal peptide" evidence="1">
    <location>
        <begin position="1"/>
        <end position="18"/>
    </location>
</feature>
<dbReference type="AlphaFoldDB" id="A0A136ILM2"/>
<accession>A0A136ILM2</accession>